<comment type="caution">
    <text evidence="2">The sequence shown here is derived from an EMBL/GenBank/DDBJ whole genome shotgun (WGS) entry which is preliminary data.</text>
</comment>
<gene>
    <name evidence="2" type="ORF">L195_g047482</name>
</gene>
<evidence type="ECO:0000313" key="2">
    <source>
        <dbReference type="EMBL" id="PNX91352.1"/>
    </source>
</evidence>
<keyword evidence="1" id="KW-0732">Signal</keyword>
<protein>
    <submittedName>
        <fullName evidence="2">Uncharacterized protein</fullName>
    </submittedName>
</protein>
<evidence type="ECO:0000256" key="1">
    <source>
        <dbReference type="SAM" id="SignalP"/>
    </source>
</evidence>
<organism evidence="2 3">
    <name type="scientific">Trifolium pratense</name>
    <name type="common">Red clover</name>
    <dbReference type="NCBI Taxonomy" id="57577"/>
    <lineage>
        <taxon>Eukaryota</taxon>
        <taxon>Viridiplantae</taxon>
        <taxon>Streptophyta</taxon>
        <taxon>Embryophyta</taxon>
        <taxon>Tracheophyta</taxon>
        <taxon>Spermatophyta</taxon>
        <taxon>Magnoliopsida</taxon>
        <taxon>eudicotyledons</taxon>
        <taxon>Gunneridae</taxon>
        <taxon>Pentapetalae</taxon>
        <taxon>rosids</taxon>
        <taxon>fabids</taxon>
        <taxon>Fabales</taxon>
        <taxon>Fabaceae</taxon>
        <taxon>Papilionoideae</taxon>
        <taxon>50 kb inversion clade</taxon>
        <taxon>NPAAA clade</taxon>
        <taxon>Hologalegina</taxon>
        <taxon>IRL clade</taxon>
        <taxon>Trifolieae</taxon>
        <taxon>Trifolium</taxon>
    </lineage>
</organism>
<name>A0A2K3MKN0_TRIPR</name>
<reference evidence="2 3" key="1">
    <citation type="journal article" date="2014" name="Am. J. Bot.">
        <title>Genome assembly and annotation for red clover (Trifolium pratense; Fabaceae).</title>
        <authorList>
            <person name="Istvanek J."/>
            <person name="Jaros M."/>
            <person name="Krenek A."/>
            <person name="Repkova J."/>
        </authorList>
    </citation>
    <scope>NUCLEOTIDE SEQUENCE [LARGE SCALE GENOMIC DNA]</scope>
    <source>
        <strain evidence="3">cv. Tatra</strain>
        <tissue evidence="2">Young leaves</tissue>
    </source>
</reference>
<dbReference type="Proteomes" id="UP000236291">
    <property type="component" value="Unassembled WGS sequence"/>
</dbReference>
<evidence type="ECO:0000313" key="3">
    <source>
        <dbReference type="Proteomes" id="UP000236291"/>
    </source>
</evidence>
<dbReference type="EMBL" id="ASHM01065942">
    <property type="protein sequence ID" value="PNX91352.1"/>
    <property type="molecule type" value="Genomic_DNA"/>
</dbReference>
<proteinExistence type="predicted"/>
<reference evidence="2 3" key="2">
    <citation type="journal article" date="2017" name="Front. Plant Sci.">
        <title>Gene Classification and Mining of Molecular Markers Useful in Red Clover (Trifolium pratense) Breeding.</title>
        <authorList>
            <person name="Istvanek J."/>
            <person name="Dluhosova J."/>
            <person name="Dluhos P."/>
            <person name="Patkova L."/>
            <person name="Nedelnik J."/>
            <person name="Repkova J."/>
        </authorList>
    </citation>
    <scope>NUCLEOTIDE SEQUENCE [LARGE SCALE GENOMIC DNA]</scope>
    <source>
        <strain evidence="3">cv. Tatra</strain>
        <tissue evidence="2">Young leaves</tissue>
    </source>
</reference>
<feature type="signal peptide" evidence="1">
    <location>
        <begin position="1"/>
        <end position="24"/>
    </location>
</feature>
<accession>A0A2K3MKN0</accession>
<feature type="chain" id="PRO_5014388557" evidence="1">
    <location>
        <begin position="25"/>
        <end position="97"/>
    </location>
</feature>
<sequence length="97" mass="10477">MGKISGSLVLILLVVAMFLDGYGAEGVGTGNPPKKEDDVYNSRKFVECIDCMIFGDVCRGNPFLWPLYKMFCPSDDAKFCPGPPGSSEALHHAGHLP</sequence>
<dbReference type="AlphaFoldDB" id="A0A2K3MKN0"/>